<organism evidence="2 3">
    <name type="scientific">Pseudomonas fluorescens</name>
    <dbReference type="NCBI Taxonomy" id="294"/>
    <lineage>
        <taxon>Bacteria</taxon>
        <taxon>Pseudomonadati</taxon>
        <taxon>Pseudomonadota</taxon>
        <taxon>Gammaproteobacteria</taxon>
        <taxon>Pseudomonadales</taxon>
        <taxon>Pseudomonadaceae</taxon>
        <taxon>Pseudomonas</taxon>
    </lineage>
</organism>
<comment type="caution">
    <text evidence="2">The sequence shown here is derived from an EMBL/GenBank/DDBJ whole genome shotgun (WGS) entry which is preliminary data.</text>
</comment>
<proteinExistence type="predicted"/>
<dbReference type="Proteomes" id="UP000239731">
    <property type="component" value="Unassembled WGS sequence"/>
</dbReference>
<dbReference type="AlphaFoldDB" id="A0A2T0HQF5"/>
<gene>
    <name evidence="2" type="ORF">C7A10_27200</name>
</gene>
<dbReference type="Gene3D" id="1.10.10.10">
    <property type="entry name" value="Winged helix-like DNA-binding domain superfamily/Winged helix DNA-binding domain"/>
    <property type="match status" value="1"/>
</dbReference>
<dbReference type="Pfam" id="PF14020">
    <property type="entry name" value="DUF4236"/>
    <property type="match status" value="1"/>
</dbReference>
<name>A0A2T0HQF5_PSEFL</name>
<evidence type="ECO:0000259" key="1">
    <source>
        <dbReference type="SMART" id="SM00843"/>
    </source>
</evidence>
<dbReference type="SUPFAM" id="SSF46785">
    <property type="entry name" value="Winged helix' DNA-binding domain"/>
    <property type="match status" value="1"/>
</dbReference>
<reference evidence="2 3" key="1">
    <citation type="submission" date="2018-03" db="EMBL/GenBank/DDBJ databases">
        <title>Blue discolouration in mozzarella cheese caused by Pseudomonas fluorescens.</title>
        <authorList>
            <person name="Chiesa F."/>
            <person name="Dalmasso A."/>
            <person name="Lomonaco S."/>
        </authorList>
    </citation>
    <scope>NUCLEOTIDE SEQUENCE [LARGE SCALE GENOMIC DNA]</scope>
    <source>
        <strain evidence="2 3">11293</strain>
    </source>
</reference>
<dbReference type="InterPro" id="IPR036390">
    <property type="entry name" value="WH_DNA-bd_sf"/>
</dbReference>
<evidence type="ECO:0000313" key="3">
    <source>
        <dbReference type="Proteomes" id="UP000239731"/>
    </source>
</evidence>
<dbReference type="InterPro" id="IPR025330">
    <property type="entry name" value="DUF4236"/>
</dbReference>
<sequence length="193" mass="20975">MGMRFQKRIQILPWVWLNISKSGFSFSFGPPGLSVNNSKKGVRVTAGLPGTGLSASHLINGEPANEQEHERAVAEVLASADQTIADLDILLSECRFAGWLENYLDPDSYTADPMYGRAVIAALTGKHLSAAFVARHLNVGIARGKKLVELMEADGIVPEEPGSITPKSPLDIVALRETFDRYEAESGEWQSAH</sequence>
<dbReference type="InterPro" id="IPR018541">
    <property type="entry name" value="Ftsk_gamma"/>
</dbReference>
<accession>A0A2T0HQF5</accession>
<feature type="domain" description="FtsK gamma" evidence="1">
    <location>
        <begin position="108"/>
        <end position="169"/>
    </location>
</feature>
<dbReference type="InterPro" id="IPR036388">
    <property type="entry name" value="WH-like_DNA-bd_sf"/>
</dbReference>
<dbReference type="SMART" id="SM00843">
    <property type="entry name" value="Ftsk_gamma"/>
    <property type="match status" value="1"/>
</dbReference>
<evidence type="ECO:0000313" key="2">
    <source>
        <dbReference type="EMBL" id="PRW85332.1"/>
    </source>
</evidence>
<protein>
    <recommendedName>
        <fullName evidence="1">FtsK gamma domain-containing protein</fullName>
    </recommendedName>
</protein>
<dbReference type="EMBL" id="PVUH01000025">
    <property type="protein sequence ID" value="PRW85332.1"/>
    <property type="molecule type" value="Genomic_DNA"/>
</dbReference>
<dbReference type="RefSeq" id="WP_106118511.1">
    <property type="nucleotide sequence ID" value="NZ_PVUH01000025.1"/>
</dbReference>
<dbReference type="Pfam" id="PF09397">
    <property type="entry name" value="FtsK_gamma"/>
    <property type="match status" value="1"/>
</dbReference>